<feature type="region of interest" description="Disordered" evidence="1">
    <location>
        <begin position="61"/>
        <end position="117"/>
    </location>
</feature>
<evidence type="ECO:0000313" key="2">
    <source>
        <dbReference type="EMBL" id="RMB90945.1"/>
    </source>
</evidence>
<evidence type="ECO:0000313" key="3">
    <source>
        <dbReference type="Proteomes" id="UP000269221"/>
    </source>
</evidence>
<feature type="compositionally biased region" description="Basic and acidic residues" evidence="1">
    <location>
        <begin position="107"/>
        <end position="117"/>
    </location>
</feature>
<feature type="region of interest" description="Disordered" evidence="1">
    <location>
        <begin position="1"/>
        <end position="46"/>
    </location>
</feature>
<feature type="compositionally biased region" description="Basic and acidic residues" evidence="1">
    <location>
        <begin position="21"/>
        <end position="39"/>
    </location>
</feature>
<name>A0A3M0IQG9_HIRRU</name>
<gene>
    <name evidence="2" type="ORF">DUI87_32543</name>
</gene>
<dbReference type="AlphaFoldDB" id="A0A3M0IQG9"/>
<proteinExistence type="predicted"/>
<feature type="compositionally biased region" description="Basic and acidic residues" evidence="1">
    <location>
        <begin position="69"/>
        <end position="84"/>
    </location>
</feature>
<reference evidence="2 3" key="1">
    <citation type="submission" date="2018-07" db="EMBL/GenBank/DDBJ databases">
        <title>A high quality draft genome assembly of the barn swallow (H. rustica rustica).</title>
        <authorList>
            <person name="Formenti G."/>
            <person name="Chiara M."/>
            <person name="Poveda L."/>
            <person name="Francoijs K.-J."/>
            <person name="Bonisoli-Alquati A."/>
            <person name="Canova L."/>
            <person name="Gianfranceschi L."/>
            <person name="Horner D.S."/>
            <person name="Saino N."/>
        </authorList>
    </citation>
    <scope>NUCLEOTIDE SEQUENCE [LARGE SCALE GENOMIC DNA]</scope>
    <source>
        <strain evidence="2">Chelidonia</strain>
        <tissue evidence="2">Blood</tissue>
    </source>
</reference>
<evidence type="ECO:0000256" key="1">
    <source>
        <dbReference type="SAM" id="MobiDB-lite"/>
    </source>
</evidence>
<organism evidence="2 3">
    <name type="scientific">Hirundo rustica rustica</name>
    <dbReference type="NCBI Taxonomy" id="333673"/>
    <lineage>
        <taxon>Eukaryota</taxon>
        <taxon>Metazoa</taxon>
        <taxon>Chordata</taxon>
        <taxon>Craniata</taxon>
        <taxon>Vertebrata</taxon>
        <taxon>Euteleostomi</taxon>
        <taxon>Archelosauria</taxon>
        <taxon>Archosauria</taxon>
        <taxon>Dinosauria</taxon>
        <taxon>Saurischia</taxon>
        <taxon>Theropoda</taxon>
        <taxon>Coelurosauria</taxon>
        <taxon>Aves</taxon>
        <taxon>Neognathae</taxon>
        <taxon>Neoaves</taxon>
        <taxon>Telluraves</taxon>
        <taxon>Australaves</taxon>
        <taxon>Passeriformes</taxon>
        <taxon>Sylvioidea</taxon>
        <taxon>Hirundinidae</taxon>
        <taxon>Hirundo</taxon>
    </lineage>
</organism>
<comment type="caution">
    <text evidence="2">The sequence shown here is derived from an EMBL/GenBank/DDBJ whole genome shotgun (WGS) entry which is preliminary data.</text>
</comment>
<sequence>MGTGGTRIGTGRPGWVPGGPDRYRIDQDGNRGYQDRYRIDQGGYRGDQDRYRIDQVGTRGGTRIGTGIDQDRYGGDQDRYRIDPDGTGVPGSVPDRPGGRTLSLPWEDPRERAAAKG</sequence>
<dbReference type="Proteomes" id="UP000269221">
    <property type="component" value="Unassembled WGS sequence"/>
</dbReference>
<keyword evidence="3" id="KW-1185">Reference proteome</keyword>
<dbReference type="EMBL" id="QRBI01000240">
    <property type="protein sequence ID" value="RMB90945.1"/>
    <property type="molecule type" value="Genomic_DNA"/>
</dbReference>
<feature type="compositionally biased region" description="Gly residues" evidence="1">
    <location>
        <begin position="1"/>
        <end position="12"/>
    </location>
</feature>
<accession>A0A3M0IQG9</accession>
<protein>
    <submittedName>
        <fullName evidence="2">Uncharacterized protein</fullName>
    </submittedName>
</protein>